<dbReference type="Pfam" id="PF02613">
    <property type="entry name" value="Nitrate_red_del"/>
    <property type="match status" value="1"/>
</dbReference>
<evidence type="ECO:0000313" key="2">
    <source>
        <dbReference type="EMBL" id="ADD67468.1"/>
    </source>
</evidence>
<dbReference type="KEGG" id="dap:Dacet_0681"/>
<evidence type="ECO:0000256" key="1">
    <source>
        <dbReference type="ARBA" id="ARBA00023186"/>
    </source>
</evidence>
<reference evidence="2 3" key="1">
    <citation type="journal article" date="2010" name="Stand. Genomic Sci.">
        <title>Complete genome sequence of Denitrovibrio acetiphilus type strain (N2460).</title>
        <authorList>
            <person name="Kiss H."/>
            <person name="Lang E."/>
            <person name="Lapidus A."/>
            <person name="Copeland A."/>
            <person name="Nolan M."/>
            <person name="Glavina Del Rio T."/>
            <person name="Chen F."/>
            <person name="Lucas S."/>
            <person name="Tice H."/>
            <person name="Cheng J.F."/>
            <person name="Han C."/>
            <person name="Goodwin L."/>
            <person name="Pitluck S."/>
            <person name="Liolios K."/>
            <person name="Pati A."/>
            <person name="Ivanova N."/>
            <person name="Mavromatis K."/>
            <person name="Chen A."/>
            <person name="Palaniappan K."/>
            <person name="Land M."/>
            <person name="Hauser L."/>
            <person name="Chang Y.J."/>
            <person name="Jeffries C.D."/>
            <person name="Detter J.C."/>
            <person name="Brettin T."/>
            <person name="Spring S."/>
            <person name="Rohde M."/>
            <person name="Goker M."/>
            <person name="Woyke T."/>
            <person name="Bristow J."/>
            <person name="Eisen J.A."/>
            <person name="Markowitz V."/>
            <person name="Hugenholtz P."/>
            <person name="Kyrpides N.C."/>
            <person name="Klenk H.P."/>
        </authorList>
    </citation>
    <scope>NUCLEOTIDE SEQUENCE [LARGE SCALE GENOMIC DNA]</scope>
    <source>
        <strain evidence="3">DSM 12809 / NBRC 114555 / N2460</strain>
    </source>
</reference>
<dbReference type="SUPFAM" id="SSF89155">
    <property type="entry name" value="TorD-like"/>
    <property type="match status" value="1"/>
</dbReference>
<dbReference type="FunCoup" id="D4H4S4">
    <property type="interactions" value="100"/>
</dbReference>
<sequence length="233" mass="27078">MEIIDLQNATALRTVLYRNLTRWYSKEIDHKCLLEMNSTLAMFADYNKGRNDNMLEKGIEIIKNFTGKHSDLTLLVDELALKYTTIFLNVSPNGVVKHVHPYESVYLSPNKLVMQDQRDEVLEFYAEQQMGVADNFKEPEDHIAIELAFLQELNKRICKELANNNMDDALDKFEVHSKFMQQHLLKWVHLLGRDLIASDPNGFYAGLANITIGFVKEDYMYVEEVMDYIKTCN</sequence>
<dbReference type="InterPro" id="IPR036411">
    <property type="entry name" value="TorD-like_sf"/>
</dbReference>
<dbReference type="RefSeq" id="WP_013010009.1">
    <property type="nucleotide sequence ID" value="NC_013943.1"/>
</dbReference>
<dbReference type="Gene3D" id="1.10.3480.10">
    <property type="entry name" value="TorD-like"/>
    <property type="match status" value="1"/>
</dbReference>
<protein>
    <submittedName>
        <fullName evidence="2">Cytoplasmic chaperone TorD family protein</fullName>
    </submittedName>
</protein>
<keyword evidence="3" id="KW-1185">Reference proteome</keyword>
<dbReference type="eggNOG" id="COG3381">
    <property type="taxonomic scope" value="Bacteria"/>
</dbReference>
<organism evidence="2 3">
    <name type="scientific">Denitrovibrio acetiphilus (strain DSM 12809 / NBRC 114555 / N2460)</name>
    <dbReference type="NCBI Taxonomy" id="522772"/>
    <lineage>
        <taxon>Bacteria</taxon>
        <taxon>Pseudomonadati</taxon>
        <taxon>Deferribacterota</taxon>
        <taxon>Deferribacteres</taxon>
        <taxon>Deferribacterales</taxon>
        <taxon>Geovibrionaceae</taxon>
        <taxon>Denitrovibrio</taxon>
    </lineage>
</organism>
<proteinExistence type="predicted"/>
<gene>
    <name evidence="2" type="ordered locus">Dacet_0681</name>
</gene>
<dbReference type="InParanoid" id="D4H4S4"/>
<dbReference type="PaxDb" id="522772-Dacet_0681"/>
<dbReference type="STRING" id="522772.Dacet_0681"/>
<keyword evidence="1" id="KW-0143">Chaperone</keyword>
<dbReference type="Proteomes" id="UP000002012">
    <property type="component" value="Chromosome"/>
</dbReference>
<dbReference type="AlphaFoldDB" id="D4H4S4"/>
<dbReference type="PANTHER" id="PTHR34227:SF11">
    <property type="entry name" value="CHAPERONE PROTEIN TORD"/>
    <property type="match status" value="1"/>
</dbReference>
<dbReference type="PANTHER" id="PTHR34227">
    <property type="entry name" value="CHAPERONE PROTEIN YCDY"/>
    <property type="match status" value="1"/>
</dbReference>
<dbReference type="HOGENOM" id="CLU_077650_0_1_0"/>
<dbReference type="EMBL" id="CP001968">
    <property type="protein sequence ID" value="ADD67468.1"/>
    <property type="molecule type" value="Genomic_DNA"/>
</dbReference>
<dbReference type="InterPro" id="IPR020945">
    <property type="entry name" value="DMSO/NO3_reduct_chaperone"/>
</dbReference>
<dbReference type="OrthoDB" id="3172435at2"/>
<accession>D4H4S4</accession>
<name>D4H4S4_DENA2</name>
<dbReference type="InterPro" id="IPR050289">
    <property type="entry name" value="TorD/DmsD_chaperones"/>
</dbReference>
<evidence type="ECO:0000313" key="3">
    <source>
        <dbReference type="Proteomes" id="UP000002012"/>
    </source>
</evidence>